<organism evidence="2 3">
    <name type="scientific">Ornithinibacter aureus</name>
    <dbReference type="NCBI Taxonomy" id="622664"/>
    <lineage>
        <taxon>Bacteria</taxon>
        <taxon>Bacillati</taxon>
        <taxon>Actinomycetota</taxon>
        <taxon>Actinomycetes</taxon>
        <taxon>Micrococcales</taxon>
        <taxon>Intrasporangiaceae</taxon>
        <taxon>Ornithinibacter</taxon>
    </lineage>
</organism>
<name>A0ABP8JU03_9MICO</name>
<dbReference type="EMBL" id="BAABFX010000026">
    <property type="protein sequence ID" value="GAA4396021.1"/>
    <property type="molecule type" value="Genomic_DNA"/>
</dbReference>
<evidence type="ECO:0000313" key="2">
    <source>
        <dbReference type="EMBL" id="GAA4396021.1"/>
    </source>
</evidence>
<gene>
    <name evidence="2" type="ORF">GCM10023153_18590</name>
</gene>
<dbReference type="Proteomes" id="UP001500390">
    <property type="component" value="Unassembled WGS sequence"/>
</dbReference>
<keyword evidence="1" id="KW-1133">Transmembrane helix</keyword>
<reference evidence="3" key="1">
    <citation type="journal article" date="2019" name="Int. J. Syst. Evol. Microbiol.">
        <title>The Global Catalogue of Microorganisms (GCM) 10K type strain sequencing project: providing services to taxonomists for standard genome sequencing and annotation.</title>
        <authorList>
            <consortium name="The Broad Institute Genomics Platform"/>
            <consortium name="The Broad Institute Genome Sequencing Center for Infectious Disease"/>
            <person name="Wu L."/>
            <person name="Ma J."/>
        </authorList>
    </citation>
    <scope>NUCLEOTIDE SEQUENCE [LARGE SCALE GENOMIC DNA]</scope>
    <source>
        <strain evidence="3">JCM 17738</strain>
    </source>
</reference>
<feature type="transmembrane region" description="Helical" evidence="1">
    <location>
        <begin position="97"/>
        <end position="121"/>
    </location>
</feature>
<protein>
    <submittedName>
        <fullName evidence="2">Uncharacterized protein</fullName>
    </submittedName>
</protein>
<feature type="transmembrane region" description="Helical" evidence="1">
    <location>
        <begin position="67"/>
        <end position="85"/>
    </location>
</feature>
<proteinExistence type="predicted"/>
<evidence type="ECO:0000256" key="1">
    <source>
        <dbReference type="SAM" id="Phobius"/>
    </source>
</evidence>
<keyword evidence="1" id="KW-0812">Transmembrane</keyword>
<evidence type="ECO:0000313" key="3">
    <source>
        <dbReference type="Proteomes" id="UP001500390"/>
    </source>
</evidence>
<accession>A0ABP8JU03</accession>
<sequence>MLGLALALLFGALMASRNPDDPASVVVVVAAFTTWPVVAVALQVLWFDRAATGRDIAQGELGVEHAWFQEAAATAFATMIGGLLFLEGVGDALNVSWMAPVGLAHALVLGLGTFAGSYLWLRFGRR</sequence>
<keyword evidence="1" id="KW-0472">Membrane</keyword>
<feature type="transmembrane region" description="Helical" evidence="1">
    <location>
        <begin position="25"/>
        <end position="47"/>
    </location>
</feature>
<comment type="caution">
    <text evidence="2">The sequence shown here is derived from an EMBL/GenBank/DDBJ whole genome shotgun (WGS) entry which is preliminary data.</text>
</comment>
<keyword evidence="3" id="KW-1185">Reference proteome</keyword>